<dbReference type="Proteomes" id="UP001319921">
    <property type="component" value="Chromosome"/>
</dbReference>
<dbReference type="AlphaFoldDB" id="A0AAQ4CVP3"/>
<keyword evidence="1" id="KW-0051">Antiviral defense</keyword>
<dbReference type="InterPro" id="IPR005537">
    <property type="entry name" value="RAMP_III_fam"/>
</dbReference>
<dbReference type="NCBIfam" id="TIGR02580">
    <property type="entry name" value="cas_RAMP_Cmr4"/>
    <property type="match status" value="1"/>
</dbReference>
<sequence length="289" mass="32763">MANYFTKAYVFYIFTVTNCHVGSGSTASEEIDLPFQRDSLGYPIIYASSLKGSIKSFLLRTYEDSKKGEVFYLFGKDESADEVSKVSILDAVLLFIPVRIIPVSNNFRGVYAYATTVELLDTAQSYLDAVSSLTQGNFNKKNDDVKFYKIDENGNLEVIVNESYFKFKEDDDLKNNYSKLIPTSINKPIFVFEGNIGKDIINRSLIRVRRIRIDRGKKTVEIGGLWSEEYVPHNTYFMSVALVREDGKKDGEPQSALELFNSIKNKLNYLIIGGHETIGKGIIRLIWAD</sequence>
<dbReference type="InterPro" id="IPR013410">
    <property type="entry name" value="CRISPR-assoc_RAMP_Cmr4"/>
</dbReference>
<dbReference type="PANTHER" id="PTHR36700">
    <property type="entry name" value="CRISPR SYSTEM CMR SUBUNIT CMR4"/>
    <property type="match status" value="1"/>
</dbReference>
<dbReference type="KEGG" id="scas:SACC_28910"/>
<accession>A0AAQ4CVP3</accession>
<dbReference type="GeneID" id="68867617"/>
<proteinExistence type="predicted"/>
<dbReference type="EMBL" id="AP025226">
    <property type="protein sequence ID" value="BDB99874.1"/>
    <property type="molecule type" value="Genomic_DNA"/>
</dbReference>
<evidence type="ECO:0000259" key="2">
    <source>
        <dbReference type="Pfam" id="PF03787"/>
    </source>
</evidence>
<keyword evidence="4" id="KW-1185">Reference proteome</keyword>
<dbReference type="RefSeq" id="WP_229570397.1">
    <property type="nucleotide sequence ID" value="NZ_AP025226.1"/>
</dbReference>
<protein>
    <submittedName>
        <fullName evidence="3">Type III-B CRISPR module RAMP protein Cmr4</fullName>
    </submittedName>
</protein>
<name>A0AAQ4CVP3_9CREN</name>
<evidence type="ECO:0000313" key="3">
    <source>
        <dbReference type="EMBL" id="BDB99874.1"/>
    </source>
</evidence>
<dbReference type="GO" id="GO:0051607">
    <property type="term" value="P:defense response to virus"/>
    <property type="evidence" value="ECO:0007669"/>
    <property type="project" value="UniProtKB-KW"/>
</dbReference>
<organism evidence="3 4">
    <name type="scientific">Saccharolobus caldissimus</name>
    <dbReference type="NCBI Taxonomy" id="1702097"/>
    <lineage>
        <taxon>Archaea</taxon>
        <taxon>Thermoproteota</taxon>
        <taxon>Thermoprotei</taxon>
        <taxon>Sulfolobales</taxon>
        <taxon>Sulfolobaceae</taxon>
        <taxon>Saccharolobus</taxon>
    </lineage>
</organism>
<gene>
    <name evidence="3" type="ORF">SACC_28910</name>
</gene>
<evidence type="ECO:0000256" key="1">
    <source>
        <dbReference type="ARBA" id="ARBA00023118"/>
    </source>
</evidence>
<reference evidence="3 4" key="1">
    <citation type="journal article" date="2022" name="Microbiol. Resour. Announc.">
        <title>Complete Genome Sequence of the Hyperthermophilic and Acidophilic Archaeon Saccharolobus caldissimus Strain HS-3T.</title>
        <authorList>
            <person name="Sakai H.D."/>
            <person name="Kurosawa N."/>
        </authorList>
    </citation>
    <scope>NUCLEOTIDE SEQUENCE [LARGE SCALE GENOMIC DNA]</scope>
    <source>
        <strain evidence="3 4">JCM32116</strain>
    </source>
</reference>
<feature type="domain" description="CRISPR type III-associated protein" evidence="2">
    <location>
        <begin position="15"/>
        <end position="283"/>
    </location>
</feature>
<evidence type="ECO:0000313" key="4">
    <source>
        <dbReference type="Proteomes" id="UP001319921"/>
    </source>
</evidence>
<dbReference type="PANTHER" id="PTHR36700:SF1">
    <property type="entry name" value="CRISPR SYSTEM CMR SUBUNIT CMR4"/>
    <property type="match status" value="1"/>
</dbReference>
<dbReference type="Pfam" id="PF03787">
    <property type="entry name" value="RAMPs"/>
    <property type="match status" value="1"/>
</dbReference>